<evidence type="ECO:0000313" key="2">
    <source>
        <dbReference type="EMBL" id="ARQ97860.1"/>
    </source>
</evidence>
<dbReference type="PROSITE" id="PS51257">
    <property type="entry name" value="PROKAR_LIPOPROTEIN"/>
    <property type="match status" value="1"/>
</dbReference>
<evidence type="ECO:0008006" key="4">
    <source>
        <dbReference type="Google" id="ProtNLM"/>
    </source>
</evidence>
<organism evidence="2 3">
    <name type="scientific">Campylobacter lanienae NCTC 13004</name>
    <dbReference type="NCBI Taxonomy" id="1031753"/>
    <lineage>
        <taxon>Bacteria</taxon>
        <taxon>Pseudomonadati</taxon>
        <taxon>Campylobacterota</taxon>
        <taxon>Epsilonproteobacteria</taxon>
        <taxon>Campylobacterales</taxon>
        <taxon>Campylobacteraceae</taxon>
        <taxon>Campylobacter</taxon>
    </lineage>
</organism>
<evidence type="ECO:0000313" key="3">
    <source>
        <dbReference type="Proteomes" id="UP000202031"/>
    </source>
</evidence>
<dbReference type="EMBL" id="CP015578">
    <property type="protein sequence ID" value="ARQ97860.1"/>
    <property type="molecule type" value="Genomic_DNA"/>
</dbReference>
<proteinExistence type="predicted"/>
<gene>
    <name evidence="2" type="ORF">CLAN_1127</name>
</gene>
<dbReference type="Proteomes" id="UP000202031">
    <property type="component" value="Chromosome"/>
</dbReference>
<dbReference type="GeneID" id="46921598"/>
<reference evidence="3" key="1">
    <citation type="journal article" date="2017" name="Genome Biol. Evol.">
        <title>Comparative Genomic Analysis Identifies a Campylobacter Clade Deficient in Selenium Metabolism.</title>
        <authorList>
            <person name="Miller W.G."/>
            <person name="Yee E."/>
            <person name="Lopes B.S."/>
            <person name="Chapman M.H."/>
            <person name="Huynh S."/>
            <person name="Bono J.L."/>
            <person name="Parker C.T."/>
            <person name="Strachan N.J.C."/>
            <person name="Forbes K.J."/>
        </authorList>
    </citation>
    <scope>NUCLEOTIDE SEQUENCE [LARGE SCALE GENOMIC DNA]</scope>
    <source>
        <strain evidence="3">NCTC 13004</strain>
    </source>
</reference>
<dbReference type="RefSeq" id="WP_096018460.1">
    <property type="nucleotide sequence ID" value="NZ_CP015578.1"/>
</dbReference>
<feature type="signal peptide" evidence="1">
    <location>
        <begin position="1"/>
        <end position="23"/>
    </location>
</feature>
<protein>
    <recommendedName>
        <fullName evidence="4">Lipoprotein</fullName>
    </recommendedName>
</protein>
<dbReference type="AlphaFoldDB" id="A0A1X9SNS9"/>
<evidence type="ECO:0000256" key="1">
    <source>
        <dbReference type="SAM" id="SignalP"/>
    </source>
</evidence>
<feature type="chain" id="PRO_5012440246" description="Lipoprotein" evidence="1">
    <location>
        <begin position="24"/>
        <end position="121"/>
    </location>
</feature>
<dbReference type="KEGG" id="clx:CLAN_1127"/>
<accession>A0A1X9SNS9</accession>
<keyword evidence="1" id="KW-0732">Signal</keyword>
<sequence>MKYLNIKFMLVGAVALFFTACSGGIPKCGDKEVQNVLTDIILENYFSRLSEIDRKKLKFTYSSFMSDLTDEKSKTQFCKAQVKVNGVVNSKPYKWDSWINYSARYTDDSMVYVELELNTDS</sequence>
<name>A0A1X9SNS9_9BACT</name>
<reference evidence="3" key="2">
    <citation type="journal article" date="2017" name="Genome Biol. Evol.">
        <title>Comparative genomic analysis identifies a Campylobacter clade deficient in selenium metabolism.</title>
        <authorList>
            <person name="Miller W.G."/>
            <person name="Yee E."/>
            <person name="Lopes B.S."/>
            <person name="Chapman M.H."/>
            <person name="Huynh S."/>
            <person name="Bono J.L."/>
            <person name="Parker C.T."/>
            <person name="Strachan N.J.C."/>
            <person name="Forbes K.J."/>
        </authorList>
    </citation>
    <scope>NUCLEOTIDE SEQUENCE [LARGE SCALE GENOMIC DNA]</scope>
    <source>
        <strain evidence="3">NCTC 13004</strain>
    </source>
</reference>